<evidence type="ECO:0000313" key="1">
    <source>
        <dbReference type="EMBL" id="KAJ9577838.1"/>
    </source>
</evidence>
<dbReference type="EMBL" id="JASPKZ010009322">
    <property type="protein sequence ID" value="KAJ9577838.1"/>
    <property type="molecule type" value="Genomic_DNA"/>
</dbReference>
<dbReference type="AlphaFoldDB" id="A0AAD7ZD84"/>
<accession>A0AAD7ZD84</accession>
<dbReference type="Gene3D" id="3.80.10.10">
    <property type="entry name" value="Ribonuclease Inhibitor"/>
    <property type="match status" value="2"/>
</dbReference>
<comment type="caution">
    <text evidence="1">The sequence shown here is derived from an EMBL/GenBank/DDBJ whole genome shotgun (WGS) entry which is preliminary data.</text>
</comment>
<proteinExistence type="predicted"/>
<keyword evidence="2" id="KW-1185">Reference proteome</keyword>
<dbReference type="SUPFAM" id="SSF52047">
    <property type="entry name" value="RNI-like"/>
    <property type="match status" value="1"/>
</dbReference>
<reference evidence="1" key="1">
    <citation type="journal article" date="2023" name="IScience">
        <title>Live-bearing cockroach genome reveals convergent evolutionary mechanisms linked to viviparity in insects and beyond.</title>
        <authorList>
            <person name="Fouks B."/>
            <person name="Harrison M.C."/>
            <person name="Mikhailova A.A."/>
            <person name="Marchal E."/>
            <person name="English S."/>
            <person name="Carruthers M."/>
            <person name="Jennings E.C."/>
            <person name="Chiamaka E.L."/>
            <person name="Frigard R.A."/>
            <person name="Pippel M."/>
            <person name="Attardo G.M."/>
            <person name="Benoit J.B."/>
            <person name="Bornberg-Bauer E."/>
            <person name="Tobe S.S."/>
        </authorList>
    </citation>
    <scope>NUCLEOTIDE SEQUENCE</scope>
    <source>
        <strain evidence="1">Stay&amp;Tobe</strain>
    </source>
</reference>
<sequence>MLPHPLRNLAIEALGEFVSQLFRNADSSGGQVPDHVVSHLEQMIATQVPPNMANQVTEQLLMYILLLFDDLALSGYMRQLREKGSIPYRIRCESVKLTATATIHPLVTIFNYNLDYGGHLSSPCIQEFLKSYLQHLLLKIKNLRVLKLRAIQFDSLLFNNCDINLQNLQEFAYNFCTDNIVQTVSSVSNRLRVLDIRESPGVTNVSVGHILKFRELKVLRITNTNITTQGVTGILKGIPQESCYFSTETNLQLDLIEFNAPFSEFEIGLVSESFKNLVSLELSLVEECSLTPLSSLTRLKSLALRRHGCPEICVFPFVHVVDLLRNIGHQLEELQIINLNGTNLKAVAVNCPALHTLVLKFPDARLLGFWGYAPPEEHFDMFPLPEFPSVRCLDVKLSDRSIVETLFAEDATR</sequence>
<organism evidence="1 2">
    <name type="scientific">Diploptera punctata</name>
    <name type="common">Pacific beetle cockroach</name>
    <dbReference type="NCBI Taxonomy" id="6984"/>
    <lineage>
        <taxon>Eukaryota</taxon>
        <taxon>Metazoa</taxon>
        <taxon>Ecdysozoa</taxon>
        <taxon>Arthropoda</taxon>
        <taxon>Hexapoda</taxon>
        <taxon>Insecta</taxon>
        <taxon>Pterygota</taxon>
        <taxon>Neoptera</taxon>
        <taxon>Polyneoptera</taxon>
        <taxon>Dictyoptera</taxon>
        <taxon>Blattodea</taxon>
        <taxon>Blaberoidea</taxon>
        <taxon>Blaberidae</taxon>
        <taxon>Diplopterinae</taxon>
        <taxon>Diploptera</taxon>
    </lineage>
</organism>
<protein>
    <submittedName>
        <fullName evidence="1">Uncharacterized protein</fullName>
    </submittedName>
</protein>
<name>A0AAD7ZD84_DIPPU</name>
<dbReference type="InterPro" id="IPR032675">
    <property type="entry name" value="LRR_dom_sf"/>
</dbReference>
<evidence type="ECO:0000313" key="2">
    <source>
        <dbReference type="Proteomes" id="UP001233999"/>
    </source>
</evidence>
<dbReference type="Proteomes" id="UP001233999">
    <property type="component" value="Unassembled WGS sequence"/>
</dbReference>
<reference evidence="1" key="2">
    <citation type="submission" date="2023-05" db="EMBL/GenBank/DDBJ databases">
        <authorList>
            <person name="Fouks B."/>
        </authorList>
    </citation>
    <scope>NUCLEOTIDE SEQUENCE</scope>
    <source>
        <strain evidence="1">Stay&amp;Tobe</strain>
        <tissue evidence="1">Testes</tissue>
    </source>
</reference>
<gene>
    <name evidence="1" type="ORF">L9F63_025300</name>
</gene>